<evidence type="ECO:0000256" key="5">
    <source>
        <dbReference type="ARBA" id="ARBA00023052"/>
    </source>
</evidence>
<dbReference type="Gene3D" id="3.40.50.11610">
    <property type="entry name" value="Multifunctional 2-oxoglutarate metabolism enzyme, C-terminal domain"/>
    <property type="match status" value="1"/>
</dbReference>
<dbReference type="InterPro" id="IPR029061">
    <property type="entry name" value="THDP-binding"/>
</dbReference>
<evidence type="ECO:0000256" key="3">
    <source>
        <dbReference type="ARBA" id="ARBA00022946"/>
    </source>
</evidence>
<evidence type="ECO:0000313" key="8">
    <source>
        <dbReference type="EMBL" id="KAK9504578.1"/>
    </source>
</evidence>
<dbReference type="GO" id="GO:0045252">
    <property type="term" value="C:oxoglutarate dehydrogenase complex"/>
    <property type="evidence" value="ECO:0007669"/>
    <property type="project" value="TreeGrafter"/>
</dbReference>
<keyword evidence="5" id="KW-0786">Thiamine pyrophosphate</keyword>
<keyword evidence="3" id="KW-0809">Transit peptide</keyword>
<name>A0AAW1D3E2_9HEMI</name>
<evidence type="ECO:0000313" key="9">
    <source>
        <dbReference type="Proteomes" id="UP001461498"/>
    </source>
</evidence>
<protein>
    <submittedName>
        <fullName evidence="8">Uncharacterized protein</fullName>
    </submittedName>
</protein>
<dbReference type="GO" id="GO:0005739">
    <property type="term" value="C:mitochondrion"/>
    <property type="evidence" value="ECO:0007669"/>
    <property type="project" value="TreeGrafter"/>
</dbReference>
<dbReference type="GO" id="GO:0006099">
    <property type="term" value="P:tricarboxylic acid cycle"/>
    <property type="evidence" value="ECO:0007669"/>
    <property type="project" value="TreeGrafter"/>
</dbReference>
<evidence type="ECO:0000256" key="4">
    <source>
        <dbReference type="ARBA" id="ARBA00023002"/>
    </source>
</evidence>
<dbReference type="PANTHER" id="PTHR23152">
    <property type="entry name" value="2-OXOGLUTARATE DEHYDROGENASE"/>
    <property type="match status" value="1"/>
</dbReference>
<evidence type="ECO:0000259" key="6">
    <source>
        <dbReference type="Pfam" id="PF00676"/>
    </source>
</evidence>
<dbReference type="InterPro" id="IPR001017">
    <property type="entry name" value="DH_E1"/>
</dbReference>
<dbReference type="GO" id="GO:0004591">
    <property type="term" value="F:oxoglutarate dehydrogenase (succinyl-transferring) activity"/>
    <property type="evidence" value="ECO:0007669"/>
    <property type="project" value="TreeGrafter"/>
</dbReference>
<comment type="similarity">
    <text evidence="2">Belongs to the alpha-ketoglutarate dehydrogenase family.</text>
</comment>
<dbReference type="Proteomes" id="UP001461498">
    <property type="component" value="Unassembled WGS sequence"/>
</dbReference>
<comment type="cofactor">
    <cofactor evidence="1">
        <name>thiamine diphosphate</name>
        <dbReference type="ChEBI" id="CHEBI:58937"/>
    </cofactor>
</comment>
<evidence type="ECO:0000256" key="1">
    <source>
        <dbReference type="ARBA" id="ARBA00001964"/>
    </source>
</evidence>
<gene>
    <name evidence="8" type="ORF">O3M35_010883</name>
</gene>
<keyword evidence="9" id="KW-1185">Reference proteome</keyword>
<dbReference type="Pfam" id="PF00676">
    <property type="entry name" value="E1_dh"/>
    <property type="match status" value="1"/>
</dbReference>
<dbReference type="InterPro" id="IPR042179">
    <property type="entry name" value="KGD_C_sf"/>
</dbReference>
<keyword evidence="4" id="KW-0560">Oxidoreductase</keyword>
<dbReference type="Gene3D" id="3.40.50.12470">
    <property type="match status" value="1"/>
</dbReference>
<organism evidence="8 9">
    <name type="scientific">Rhynocoris fuscipes</name>
    <dbReference type="NCBI Taxonomy" id="488301"/>
    <lineage>
        <taxon>Eukaryota</taxon>
        <taxon>Metazoa</taxon>
        <taxon>Ecdysozoa</taxon>
        <taxon>Arthropoda</taxon>
        <taxon>Hexapoda</taxon>
        <taxon>Insecta</taxon>
        <taxon>Pterygota</taxon>
        <taxon>Neoptera</taxon>
        <taxon>Paraneoptera</taxon>
        <taxon>Hemiptera</taxon>
        <taxon>Heteroptera</taxon>
        <taxon>Panheteroptera</taxon>
        <taxon>Cimicomorpha</taxon>
        <taxon>Reduviidae</taxon>
        <taxon>Harpactorinae</taxon>
        <taxon>Harpactorini</taxon>
        <taxon>Rhynocoris</taxon>
    </lineage>
</organism>
<dbReference type="InterPro" id="IPR011603">
    <property type="entry name" value="2oxoglutarate_DH_E1"/>
</dbReference>
<dbReference type="Pfam" id="PF16870">
    <property type="entry name" value="OxoGdeHyase_C"/>
    <property type="match status" value="1"/>
</dbReference>
<dbReference type="SUPFAM" id="SSF52518">
    <property type="entry name" value="Thiamin diphosphate-binding fold (THDP-binding)"/>
    <property type="match status" value="1"/>
</dbReference>
<dbReference type="InterPro" id="IPR031717">
    <property type="entry name" value="ODO-1/KGD_C"/>
</dbReference>
<sequence length="842" mass="97290">MNKFCNFLVPSVFKTFRPVQMQKQRILNKVLSLTSHKTISVNYNNKNESYWCKTQRRTFICEANTISCITYENIQDEMKEWLLESVDTKYINLLKDDEKISALNRILLVHCLEHFYFSKYPCTIKSIFDSDIAIPALCSLIDKGIENSADTFLIGSSQTNKIIEIAKLLNVEAEQIIKDIVEVGHVSEINDESLQLNESVKKDNYSVHLINPTNSPSTIYPLLLGKTKALQHSRNDNNNSHIWSISCYSSAELNAKNIYMEISTLSKLGEYNLGGTIHIILNHETESSLSSKGFTCNNLKKLAESISAPIVHVHADDVVSVMNAMQFAADYRTIYKKDIIINFIFSNVNLSIEENVLLSNWIKSFISYGRIPLVTSFMNELVKDKVISRKECDDKRNFYLKKINKLFADSKGFMKEKHLLDLKRLENLFTDKVSSETLSTGISRDEINNICNALCTKPSFTIPKETEKLIDKRQELIDRGLLDWELCETIAYANLMKEGINVRLTKSKKSIYPRFMINDKSNGNYFNQLDEIYRTVGKYSWYEFIGSPSCIAGVQIGYSTVNTNTLSVWEVPETVTPQQLHEIVHDYFQNDNTDGFNNFGMVLIVPYYLREKGNTTNRCRIHPDKIIDMCQETSLSTNIAEQFYFCNAIIANLSKPSNFYHILKRQAKGIWQRPLIVFVPNNFEITNDKYHCSFSDIEQNTSFQSYIDDPLFNNSEINENIKNIILCTGKIYYSLIEARSERKLDNEIPIVRLEQISPFPYNEIVKGIEKFPNAVIWWAEEDDYLNGWWNFIESKFYTFYGCKIKLKYAGQHRKNASTLLSKEDLSSIFTNLQKDNFEKELK</sequence>
<reference evidence="8 9" key="1">
    <citation type="submission" date="2022-12" db="EMBL/GenBank/DDBJ databases">
        <title>Chromosome-level genome assembly of true bugs.</title>
        <authorList>
            <person name="Ma L."/>
            <person name="Li H."/>
        </authorList>
    </citation>
    <scope>NUCLEOTIDE SEQUENCE [LARGE SCALE GENOMIC DNA]</scope>
    <source>
        <strain evidence="8">Lab_2022b</strain>
    </source>
</reference>
<dbReference type="PANTHER" id="PTHR23152:SF4">
    <property type="entry name" value="2-OXOADIPATE DEHYDROGENASE COMPLEX COMPONENT E1"/>
    <property type="match status" value="1"/>
</dbReference>
<comment type="caution">
    <text evidence="8">The sequence shown here is derived from an EMBL/GenBank/DDBJ whole genome shotgun (WGS) entry which is preliminary data.</text>
</comment>
<proteinExistence type="inferred from homology"/>
<dbReference type="Gene3D" id="3.40.50.970">
    <property type="match status" value="1"/>
</dbReference>
<feature type="domain" description="2-oxoglutarate dehydrogenase E1 component/KDG C-terminal" evidence="7">
    <location>
        <begin position="692"/>
        <end position="816"/>
    </location>
</feature>
<evidence type="ECO:0000256" key="2">
    <source>
        <dbReference type="ARBA" id="ARBA00006936"/>
    </source>
</evidence>
<accession>A0AAW1D3E2</accession>
<dbReference type="AlphaFoldDB" id="A0AAW1D3E2"/>
<feature type="domain" description="Dehydrogenase E1 component" evidence="6">
    <location>
        <begin position="257"/>
        <end position="344"/>
    </location>
</feature>
<dbReference type="GO" id="GO:0030976">
    <property type="term" value="F:thiamine pyrophosphate binding"/>
    <property type="evidence" value="ECO:0007669"/>
    <property type="project" value="InterPro"/>
</dbReference>
<evidence type="ECO:0000259" key="7">
    <source>
        <dbReference type="Pfam" id="PF16870"/>
    </source>
</evidence>
<dbReference type="EMBL" id="JAPXFL010000007">
    <property type="protein sequence ID" value="KAK9504578.1"/>
    <property type="molecule type" value="Genomic_DNA"/>
</dbReference>